<organism evidence="2 3">
    <name type="scientific">Mycena pura</name>
    <dbReference type="NCBI Taxonomy" id="153505"/>
    <lineage>
        <taxon>Eukaryota</taxon>
        <taxon>Fungi</taxon>
        <taxon>Dikarya</taxon>
        <taxon>Basidiomycota</taxon>
        <taxon>Agaricomycotina</taxon>
        <taxon>Agaricomycetes</taxon>
        <taxon>Agaricomycetidae</taxon>
        <taxon>Agaricales</taxon>
        <taxon>Marasmiineae</taxon>
        <taxon>Mycenaceae</taxon>
        <taxon>Mycena</taxon>
    </lineage>
</organism>
<proteinExistence type="predicted"/>
<evidence type="ECO:0000256" key="1">
    <source>
        <dbReference type="SAM" id="MobiDB-lite"/>
    </source>
</evidence>
<evidence type="ECO:0000313" key="2">
    <source>
        <dbReference type="EMBL" id="KAJ7197795.1"/>
    </source>
</evidence>
<dbReference type="AlphaFoldDB" id="A0AAD6Y7F0"/>
<dbReference type="Proteomes" id="UP001219525">
    <property type="component" value="Unassembled WGS sequence"/>
</dbReference>
<feature type="region of interest" description="Disordered" evidence="1">
    <location>
        <begin position="291"/>
        <end position="316"/>
    </location>
</feature>
<comment type="caution">
    <text evidence="2">The sequence shown here is derived from an EMBL/GenBank/DDBJ whole genome shotgun (WGS) entry which is preliminary data.</text>
</comment>
<feature type="compositionally biased region" description="Basic and acidic residues" evidence="1">
    <location>
        <begin position="291"/>
        <end position="301"/>
    </location>
</feature>
<evidence type="ECO:0000313" key="3">
    <source>
        <dbReference type="Proteomes" id="UP001219525"/>
    </source>
</evidence>
<sequence>MDLAPDTGLPRRSCNFENSGCGPVFESPCSRRGCSHVFTYSGTNPFVDLAAMVAAHRRHCVRRREVRCATARWQPPASLIQQFTAGKSVRRDAMAWTPSFEDRHVEDMDCKESWTDDDWGSPPIDDATGDGGTAAFFDSRRRCTGKQLGSGCAPISASFNDRHVHSKEPWVDNYWGSAPIDDAQDEVTVEGGTTGLFDSRRTCAENKLGPWSPPISAGFSDRHADDIDCKEPWTDDDWGSPPIDDAQDDVTADGGTIRLFGNRRTCTEKQHGPGCPHISASFGGRHLDSMDCEDPRTDEASRSSPIGEGGDTRYDAATNGASELIDRRRTSAENQFVPGCSPISAGGHQGALDAGTVAPGDTVAGTRRRQKVKKTARKEAERKALLEADPWALAVSATKVECGGCRQTIKLDARSRYYPGLWEKHRDRCDGVRMKRAAALAEEAGTEANAGHAVNVAVGLKRPAKEDYMKTMPRRRRSRDESF</sequence>
<dbReference type="EMBL" id="JARJCW010000076">
    <property type="protein sequence ID" value="KAJ7197795.1"/>
    <property type="molecule type" value="Genomic_DNA"/>
</dbReference>
<keyword evidence="3" id="KW-1185">Reference proteome</keyword>
<gene>
    <name evidence="2" type="ORF">GGX14DRAFT_667615</name>
</gene>
<reference evidence="2" key="1">
    <citation type="submission" date="2023-03" db="EMBL/GenBank/DDBJ databases">
        <title>Massive genome expansion in bonnet fungi (Mycena s.s.) driven by repeated elements and novel gene families across ecological guilds.</title>
        <authorList>
            <consortium name="Lawrence Berkeley National Laboratory"/>
            <person name="Harder C.B."/>
            <person name="Miyauchi S."/>
            <person name="Viragh M."/>
            <person name="Kuo A."/>
            <person name="Thoen E."/>
            <person name="Andreopoulos B."/>
            <person name="Lu D."/>
            <person name="Skrede I."/>
            <person name="Drula E."/>
            <person name="Henrissat B."/>
            <person name="Morin E."/>
            <person name="Kohler A."/>
            <person name="Barry K."/>
            <person name="LaButti K."/>
            <person name="Morin E."/>
            <person name="Salamov A."/>
            <person name="Lipzen A."/>
            <person name="Mereny Z."/>
            <person name="Hegedus B."/>
            <person name="Baldrian P."/>
            <person name="Stursova M."/>
            <person name="Weitz H."/>
            <person name="Taylor A."/>
            <person name="Grigoriev I.V."/>
            <person name="Nagy L.G."/>
            <person name="Martin F."/>
            <person name="Kauserud H."/>
        </authorList>
    </citation>
    <scope>NUCLEOTIDE SEQUENCE</scope>
    <source>
        <strain evidence="2">9144</strain>
    </source>
</reference>
<protein>
    <submittedName>
        <fullName evidence="2">Uncharacterized protein</fullName>
    </submittedName>
</protein>
<name>A0AAD6Y7F0_9AGAR</name>
<accession>A0AAD6Y7F0</accession>